<dbReference type="Gramene" id="PUZ52617">
    <property type="protein sequence ID" value="PUZ52617"/>
    <property type="gene ID" value="GQ55_6G285300"/>
</dbReference>
<organism evidence="1 2">
    <name type="scientific">Panicum hallii var. hallii</name>
    <dbReference type="NCBI Taxonomy" id="1504633"/>
    <lineage>
        <taxon>Eukaryota</taxon>
        <taxon>Viridiplantae</taxon>
        <taxon>Streptophyta</taxon>
        <taxon>Embryophyta</taxon>
        <taxon>Tracheophyta</taxon>
        <taxon>Spermatophyta</taxon>
        <taxon>Magnoliopsida</taxon>
        <taxon>Liliopsida</taxon>
        <taxon>Poales</taxon>
        <taxon>Poaceae</taxon>
        <taxon>PACMAD clade</taxon>
        <taxon>Panicoideae</taxon>
        <taxon>Panicodae</taxon>
        <taxon>Paniceae</taxon>
        <taxon>Panicinae</taxon>
        <taxon>Panicum</taxon>
        <taxon>Panicum sect. Panicum</taxon>
    </lineage>
</organism>
<accession>A0A2T7DAN5</accession>
<dbReference type="Proteomes" id="UP000244336">
    <property type="component" value="Chromosome 6"/>
</dbReference>
<sequence>MVSDAIASAYLVIYTRQTIAWSTPLHLSFPPVFLSSPVPAMASILRSESLPSSLRSDKINIEEHLQSLKATISSATIETIANGITRLGGVYTTIEEMMCSPSGQLSLCQPKLRKSVEQELEKSLILLDLCNAIQENISELKTSIQEMQLVIKRGGDSALQAKFQSYIRLAKKVQKQFKKISKKPTSVDLSSCRVVKQLAEAREIAISMLESLTLLLSKQIATPSSSRWSIVSKTFHKRRLTCKEEQLQQIELVILDLESGVETSFRKLIQSRVSLLNTLSL</sequence>
<dbReference type="STRING" id="1504633.A0A2T7DAN5"/>
<dbReference type="PANTHER" id="PTHR33070">
    <property type="entry name" value="OS06G0725500 PROTEIN"/>
    <property type="match status" value="1"/>
</dbReference>
<dbReference type="Pfam" id="PF03087">
    <property type="entry name" value="BPS1"/>
    <property type="match status" value="1"/>
</dbReference>
<proteinExistence type="predicted"/>
<protein>
    <submittedName>
        <fullName evidence="1">Uncharacterized protein</fullName>
    </submittedName>
</protein>
<evidence type="ECO:0000313" key="2">
    <source>
        <dbReference type="Proteomes" id="UP000244336"/>
    </source>
</evidence>
<evidence type="ECO:0000313" key="1">
    <source>
        <dbReference type="EMBL" id="PUZ52617.1"/>
    </source>
</evidence>
<dbReference type="OrthoDB" id="1701699at2759"/>
<dbReference type="GO" id="GO:0048367">
    <property type="term" value="P:shoot system development"/>
    <property type="evidence" value="ECO:0007669"/>
    <property type="project" value="InterPro"/>
</dbReference>
<name>A0A2T7DAN5_9POAL</name>
<dbReference type="EMBL" id="CM009754">
    <property type="protein sequence ID" value="PUZ52617.1"/>
    <property type="molecule type" value="Genomic_DNA"/>
</dbReference>
<reference evidence="1 2" key="1">
    <citation type="submission" date="2018-04" db="EMBL/GenBank/DDBJ databases">
        <title>WGS assembly of Panicum hallii var. hallii HAL2.</title>
        <authorList>
            <person name="Lovell J."/>
            <person name="Jenkins J."/>
            <person name="Lowry D."/>
            <person name="Mamidi S."/>
            <person name="Sreedasyam A."/>
            <person name="Weng X."/>
            <person name="Barry K."/>
            <person name="Bonette J."/>
            <person name="Campitelli B."/>
            <person name="Daum C."/>
            <person name="Gordon S."/>
            <person name="Gould B."/>
            <person name="Lipzen A."/>
            <person name="MacQueen A."/>
            <person name="Palacio-Mejia J."/>
            <person name="Plott C."/>
            <person name="Shakirov E."/>
            <person name="Shu S."/>
            <person name="Yoshinaga Y."/>
            <person name="Zane M."/>
            <person name="Rokhsar D."/>
            <person name="Grimwood J."/>
            <person name="Schmutz J."/>
            <person name="Juenger T."/>
        </authorList>
    </citation>
    <scope>NUCLEOTIDE SEQUENCE [LARGE SCALE GENOMIC DNA]</scope>
    <source>
        <strain evidence="2">cv. HAL2</strain>
    </source>
</reference>
<dbReference type="AlphaFoldDB" id="A0A2T7DAN5"/>
<gene>
    <name evidence="1" type="ORF">GQ55_6G285300</name>
</gene>
<dbReference type="GO" id="GO:0048364">
    <property type="term" value="P:root development"/>
    <property type="evidence" value="ECO:0007669"/>
    <property type="project" value="InterPro"/>
</dbReference>
<dbReference type="InterPro" id="IPR004320">
    <property type="entry name" value="BPS1_pln"/>
</dbReference>
<keyword evidence="2" id="KW-1185">Reference proteome</keyword>
<dbReference type="PANTHER" id="PTHR33070:SF117">
    <property type="match status" value="1"/>
</dbReference>